<dbReference type="EMBL" id="LCMI01000007">
    <property type="protein sequence ID" value="KKU32875.1"/>
    <property type="molecule type" value="Genomic_DNA"/>
</dbReference>
<organism evidence="1 2">
    <name type="scientific">Candidatus Collierbacteria bacterium GW2011_GWA2_46_26</name>
    <dbReference type="NCBI Taxonomy" id="1618381"/>
    <lineage>
        <taxon>Bacteria</taxon>
        <taxon>Candidatus Collieribacteriota</taxon>
    </lineage>
</organism>
<proteinExistence type="predicted"/>
<protein>
    <submittedName>
        <fullName evidence="1">Uncharacterized protein</fullName>
    </submittedName>
</protein>
<reference evidence="1 2" key="1">
    <citation type="journal article" date="2015" name="Nature">
        <title>rRNA introns, odd ribosomes, and small enigmatic genomes across a large radiation of phyla.</title>
        <authorList>
            <person name="Brown C.T."/>
            <person name="Hug L.A."/>
            <person name="Thomas B.C."/>
            <person name="Sharon I."/>
            <person name="Castelle C.J."/>
            <person name="Singh A."/>
            <person name="Wilkins M.J."/>
            <person name="Williams K.H."/>
            <person name="Banfield J.F."/>
        </authorList>
    </citation>
    <scope>NUCLEOTIDE SEQUENCE [LARGE SCALE GENOMIC DNA]</scope>
</reference>
<evidence type="ECO:0000313" key="1">
    <source>
        <dbReference type="EMBL" id="KKU32875.1"/>
    </source>
</evidence>
<evidence type="ECO:0000313" key="2">
    <source>
        <dbReference type="Proteomes" id="UP000034794"/>
    </source>
</evidence>
<comment type="caution">
    <text evidence="1">The sequence shown here is derived from an EMBL/GenBank/DDBJ whole genome shotgun (WGS) entry which is preliminary data.</text>
</comment>
<dbReference type="AlphaFoldDB" id="A0A0G1SHR7"/>
<dbReference type="Proteomes" id="UP000034794">
    <property type="component" value="Unassembled WGS sequence"/>
</dbReference>
<sequence>MNITVISSGPLSEETKALLAKLYETVDQVMAVGEYRMGFRTAKIRNGILYWPKVEGGYLAIDSLIRKMHDADTNLKRLDENFSVDLDDVAILAEVLEECLKQAEGGMFNPSRRLQRAVQSMLYSFKNLFPGMKSYMGQPLNEEFVVLRVSFDYYARKVIAAGEEAMKLVNSKIIDGRLFLKSDDGYLVVDPDSQGGSSLFRCPDLNFANAKAVGGISFANERQYRDMFISWLNEAGL</sequence>
<name>A0A0G1SHR7_9BACT</name>
<gene>
    <name evidence="1" type="ORF">UX47_C0007G0119</name>
</gene>
<accession>A0A0G1SHR7</accession>